<evidence type="ECO:0000259" key="1">
    <source>
        <dbReference type="Pfam" id="PF08241"/>
    </source>
</evidence>
<evidence type="ECO:0000313" key="3">
    <source>
        <dbReference type="Proteomes" id="UP001162834"/>
    </source>
</evidence>
<keyword evidence="2" id="KW-0489">Methyltransferase</keyword>
<proteinExistence type="predicted"/>
<dbReference type="Pfam" id="PF08241">
    <property type="entry name" value="Methyltransf_11"/>
    <property type="match status" value="1"/>
</dbReference>
<dbReference type="Gene3D" id="3.40.50.150">
    <property type="entry name" value="Vaccinia Virus protein VP39"/>
    <property type="match status" value="1"/>
</dbReference>
<evidence type="ECO:0000313" key="2">
    <source>
        <dbReference type="EMBL" id="UGS38740.1"/>
    </source>
</evidence>
<dbReference type="PANTHER" id="PTHR42912">
    <property type="entry name" value="METHYLTRANSFERASE"/>
    <property type="match status" value="1"/>
</dbReference>
<dbReference type="InterPro" id="IPR013216">
    <property type="entry name" value="Methyltransf_11"/>
</dbReference>
<reference evidence="2" key="1">
    <citation type="journal article" date="2022" name="Int. J. Syst. Evol. Microbiol.">
        <title>Pseudomonas aegrilactucae sp. nov. and Pseudomonas morbosilactucae sp. nov., pathogens causing bacterial rot of lettuce in Japan.</title>
        <authorList>
            <person name="Sawada H."/>
            <person name="Fujikawa T."/>
            <person name="Satou M."/>
        </authorList>
    </citation>
    <scope>NUCLEOTIDE SEQUENCE</scope>
    <source>
        <strain evidence="2">0166_1</strain>
    </source>
</reference>
<dbReference type="GO" id="GO:0008757">
    <property type="term" value="F:S-adenosylmethionine-dependent methyltransferase activity"/>
    <property type="evidence" value="ECO:0007669"/>
    <property type="project" value="InterPro"/>
</dbReference>
<organism evidence="2 3">
    <name type="scientific">Capillimicrobium parvum</name>
    <dbReference type="NCBI Taxonomy" id="2884022"/>
    <lineage>
        <taxon>Bacteria</taxon>
        <taxon>Bacillati</taxon>
        <taxon>Actinomycetota</taxon>
        <taxon>Thermoleophilia</taxon>
        <taxon>Solirubrobacterales</taxon>
        <taxon>Capillimicrobiaceae</taxon>
        <taxon>Capillimicrobium</taxon>
    </lineage>
</organism>
<gene>
    <name evidence="2" type="ORF">DSM104329_05170</name>
</gene>
<dbReference type="EC" id="2.1.1.163" evidence="2"/>
<dbReference type="AlphaFoldDB" id="A0A9E6Y2D1"/>
<accession>A0A9E6Y2D1</accession>
<keyword evidence="2" id="KW-0808">Transferase</keyword>
<dbReference type="PANTHER" id="PTHR42912:SF93">
    <property type="entry name" value="N6-ADENOSINE-METHYLTRANSFERASE TMT1A"/>
    <property type="match status" value="1"/>
</dbReference>
<name>A0A9E6Y2D1_9ACTN</name>
<protein>
    <submittedName>
        <fullName evidence="2">2-methoxy-6-polyprenyl-1,4-benzoquinol methylase, mitochondrial</fullName>
        <ecNumber evidence="2">2.1.1.163</ecNumber>
    </submittedName>
</protein>
<dbReference type="InterPro" id="IPR029063">
    <property type="entry name" value="SAM-dependent_MTases_sf"/>
</dbReference>
<dbReference type="EMBL" id="CP087164">
    <property type="protein sequence ID" value="UGS38740.1"/>
    <property type="molecule type" value="Genomic_DNA"/>
</dbReference>
<dbReference type="GO" id="GO:0032259">
    <property type="term" value="P:methylation"/>
    <property type="evidence" value="ECO:0007669"/>
    <property type="project" value="UniProtKB-KW"/>
</dbReference>
<keyword evidence="3" id="KW-1185">Reference proteome</keyword>
<dbReference type="CDD" id="cd02440">
    <property type="entry name" value="AdoMet_MTases"/>
    <property type="match status" value="1"/>
</dbReference>
<dbReference type="KEGG" id="sbae:DSM104329_05170"/>
<sequence length="335" mass="37671">MTRAQRIASKVFRFGIVPRAKQRAGRAYMDVRARRGGPAPEIRSASGDHNAVDDYWTGHLVNAAPFLTARQSERYLEWRFREYPLFREFSGLYGAHDGEAILDYGCGPGNDVTGFAIHTGARRIVGADVSASALALARHRLSLHGAGPDRVDLVRLTDDRTALPFADGEFDFVSSQGVLHHASDPRAILRELHRVLRPGGEGSIMVYNRDSVWFHLHVAWEVLIRDGRWPGQTADEAFHRTTDGEDCPIANCYRGEEFVALLEEAGFEARYAGGYLSQWELRAMQESWGFAITDERLAPEHREFLRGLRYDYGHRPMHGDLHAGIGGTYRIRRPG</sequence>
<feature type="domain" description="Methyltransferase type 11" evidence="1">
    <location>
        <begin position="102"/>
        <end position="201"/>
    </location>
</feature>
<dbReference type="SUPFAM" id="SSF53335">
    <property type="entry name" value="S-adenosyl-L-methionine-dependent methyltransferases"/>
    <property type="match status" value="1"/>
</dbReference>
<dbReference type="GO" id="GO:0043770">
    <property type="term" value="F:demethylmenaquinone methyltransferase activity"/>
    <property type="evidence" value="ECO:0007669"/>
    <property type="project" value="UniProtKB-EC"/>
</dbReference>
<dbReference type="RefSeq" id="WP_259312756.1">
    <property type="nucleotide sequence ID" value="NZ_CP087164.1"/>
</dbReference>
<dbReference type="InterPro" id="IPR050508">
    <property type="entry name" value="Methyltransf_Superfamily"/>
</dbReference>
<dbReference type="Proteomes" id="UP001162834">
    <property type="component" value="Chromosome"/>
</dbReference>